<dbReference type="InterPro" id="IPR000073">
    <property type="entry name" value="AB_hydrolase_1"/>
</dbReference>
<feature type="domain" description="AB hydrolase-1" evidence="1">
    <location>
        <begin position="58"/>
        <end position="295"/>
    </location>
</feature>
<dbReference type="PRINTS" id="PR00111">
    <property type="entry name" value="ABHYDROLASE"/>
</dbReference>
<organism evidence="2 3">
    <name type="scientific">Fervidobacterium nodosum (strain ATCC 35602 / DSM 5306 / Rt17-B1)</name>
    <dbReference type="NCBI Taxonomy" id="381764"/>
    <lineage>
        <taxon>Bacteria</taxon>
        <taxon>Thermotogati</taxon>
        <taxon>Thermotogota</taxon>
        <taxon>Thermotogae</taxon>
        <taxon>Thermotogales</taxon>
        <taxon>Fervidobacteriaceae</taxon>
        <taxon>Fervidobacterium</taxon>
    </lineage>
</organism>
<dbReference type="STRING" id="381764.Fnod_0608"/>
<name>A7HKN0_FERNB</name>
<reference evidence="2 3" key="1">
    <citation type="submission" date="2007-07" db="EMBL/GenBank/DDBJ databases">
        <title>Complete sequence of Fervidobacterium nodosum Rt17-B1.</title>
        <authorList>
            <consortium name="US DOE Joint Genome Institute"/>
            <person name="Copeland A."/>
            <person name="Lucas S."/>
            <person name="Lapidus A."/>
            <person name="Barry K."/>
            <person name="Glavina del Rio T."/>
            <person name="Dalin E."/>
            <person name="Tice H."/>
            <person name="Pitluck S."/>
            <person name="Saunders E."/>
            <person name="Brettin T."/>
            <person name="Bruce D."/>
            <person name="Detter J.C."/>
            <person name="Han C."/>
            <person name="Schmutz J."/>
            <person name="Larimer F."/>
            <person name="Land M."/>
            <person name="Hauser L."/>
            <person name="Kyrpides N."/>
            <person name="Mikhailova N."/>
            <person name="Nelson K."/>
            <person name="Gogarten J.P."/>
            <person name="Noll K."/>
            <person name="Richardson P."/>
        </authorList>
    </citation>
    <scope>NUCLEOTIDE SEQUENCE [LARGE SCALE GENOMIC DNA]</scope>
    <source>
        <strain evidence="3">ATCC 35602 / DSM 5306 / Rt17-B1</strain>
    </source>
</reference>
<dbReference type="HOGENOM" id="CLU_020336_13_2_0"/>
<dbReference type="AlphaFoldDB" id="A7HKN0"/>
<gene>
    <name evidence="2" type="ordered locus">Fnod_0608</name>
</gene>
<dbReference type="InterPro" id="IPR050266">
    <property type="entry name" value="AB_hydrolase_sf"/>
</dbReference>
<dbReference type="Gene3D" id="3.40.50.1820">
    <property type="entry name" value="alpha/beta hydrolase"/>
    <property type="match status" value="1"/>
</dbReference>
<dbReference type="PANTHER" id="PTHR43798">
    <property type="entry name" value="MONOACYLGLYCEROL LIPASE"/>
    <property type="match status" value="1"/>
</dbReference>
<dbReference type="RefSeq" id="WP_011993782.1">
    <property type="nucleotide sequence ID" value="NC_009718.1"/>
</dbReference>
<evidence type="ECO:0000313" key="2">
    <source>
        <dbReference type="EMBL" id="ABS60463.1"/>
    </source>
</evidence>
<sequence>MQIFLKSLLLSLTFYVASLFITTELTLENIKSDVAYVESNDIKVAYREVGKENIQNGTIVFLHGFSGSSVDWFEIVKVCSKKYHCVSIDIPPFGLSEKSYNFDYSDINILKTLLDILNKLNLEKFTLVGHSMGGYLSILIANEIPERINKLVLFDAAYNVLNLTDLERINPLNDGQLFDTKLLSTLLNIGLKIYPLVKLVYYNALGENAMISTEHFDKLFSQNFFLPGDVLVKFSIDKVIKPVNLNIDFRRFNFPVLIIYGENDTVTPPAIGRFLNERIENSKFVLIPNEGHMPLANKIAIEVFMNFIEKN</sequence>
<dbReference type="OrthoDB" id="252464at2"/>
<dbReference type="ESTHER" id="fernb-a7hkn0">
    <property type="family name" value="6_AlphaBeta_hydrolase"/>
</dbReference>
<dbReference type="eggNOG" id="COG0596">
    <property type="taxonomic scope" value="Bacteria"/>
</dbReference>
<accession>A7HKN0</accession>
<dbReference type="EMBL" id="CP000771">
    <property type="protein sequence ID" value="ABS60463.1"/>
    <property type="molecule type" value="Genomic_DNA"/>
</dbReference>
<keyword evidence="3" id="KW-1185">Reference proteome</keyword>
<dbReference type="KEGG" id="fno:Fnod_0608"/>
<reference evidence="2 3" key="2">
    <citation type="journal article" date="2009" name="Proc. Natl. Acad. Sci. U.S.A.">
        <title>On the chimeric nature, thermophilic origin, and phylogenetic placement of the Thermotogales.</title>
        <authorList>
            <person name="Zhaxybayeva O."/>
            <person name="Swithers K.S."/>
            <person name="Lapierre P."/>
            <person name="Fournier G.P."/>
            <person name="Bickhart D.M."/>
            <person name="DeBoy R.T."/>
            <person name="Nelson K.E."/>
            <person name="Nesbo C.L."/>
            <person name="Doolittle W.F."/>
            <person name="Gogarten J.P."/>
            <person name="Noll K.M."/>
        </authorList>
    </citation>
    <scope>NUCLEOTIDE SEQUENCE [LARGE SCALE GENOMIC DNA]</scope>
    <source>
        <strain evidence="3">ATCC 35602 / DSM 5306 / Rt17-B1</strain>
    </source>
</reference>
<evidence type="ECO:0000259" key="1">
    <source>
        <dbReference type="Pfam" id="PF00561"/>
    </source>
</evidence>
<dbReference type="InterPro" id="IPR029058">
    <property type="entry name" value="AB_hydrolase_fold"/>
</dbReference>
<evidence type="ECO:0000313" key="3">
    <source>
        <dbReference type="Proteomes" id="UP000002415"/>
    </source>
</evidence>
<dbReference type="SUPFAM" id="SSF53474">
    <property type="entry name" value="alpha/beta-Hydrolases"/>
    <property type="match status" value="1"/>
</dbReference>
<protein>
    <submittedName>
        <fullName evidence="2">Alpha/beta hydrolase fold</fullName>
    </submittedName>
</protein>
<keyword evidence="2" id="KW-0378">Hydrolase</keyword>
<dbReference type="Proteomes" id="UP000002415">
    <property type="component" value="Chromosome"/>
</dbReference>
<dbReference type="GO" id="GO:0016787">
    <property type="term" value="F:hydrolase activity"/>
    <property type="evidence" value="ECO:0007669"/>
    <property type="project" value="UniProtKB-KW"/>
</dbReference>
<dbReference type="Pfam" id="PF00561">
    <property type="entry name" value="Abhydrolase_1"/>
    <property type="match status" value="1"/>
</dbReference>
<proteinExistence type="predicted"/>